<dbReference type="Proteomes" id="UP000218231">
    <property type="component" value="Unassembled WGS sequence"/>
</dbReference>
<dbReference type="EMBL" id="LIAE01010169">
    <property type="protein sequence ID" value="PAV66047.1"/>
    <property type="molecule type" value="Genomic_DNA"/>
</dbReference>
<feature type="region of interest" description="Disordered" evidence="1">
    <location>
        <begin position="109"/>
        <end position="131"/>
    </location>
</feature>
<reference evidence="2 3" key="1">
    <citation type="journal article" date="2017" name="Curr. Biol.">
        <title>Genome architecture and evolution of a unichromosomal asexual nematode.</title>
        <authorList>
            <person name="Fradin H."/>
            <person name="Zegar C."/>
            <person name="Gutwein M."/>
            <person name="Lucas J."/>
            <person name="Kovtun M."/>
            <person name="Corcoran D."/>
            <person name="Baugh L.R."/>
            <person name="Kiontke K."/>
            <person name="Gunsalus K."/>
            <person name="Fitch D.H."/>
            <person name="Piano F."/>
        </authorList>
    </citation>
    <scope>NUCLEOTIDE SEQUENCE [LARGE SCALE GENOMIC DNA]</scope>
    <source>
        <strain evidence="2">PF1309</strain>
    </source>
</reference>
<protein>
    <submittedName>
        <fullName evidence="2">Uncharacterized protein</fullName>
    </submittedName>
</protein>
<dbReference type="AlphaFoldDB" id="A0A2A2JWI2"/>
<comment type="caution">
    <text evidence="2">The sequence shown here is derived from an EMBL/GenBank/DDBJ whole genome shotgun (WGS) entry which is preliminary data.</text>
</comment>
<evidence type="ECO:0000313" key="2">
    <source>
        <dbReference type="EMBL" id="PAV66047.1"/>
    </source>
</evidence>
<gene>
    <name evidence="2" type="ORF">WR25_16215</name>
</gene>
<proteinExistence type="predicted"/>
<feature type="region of interest" description="Disordered" evidence="1">
    <location>
        <begin position="72"/>
        <end position="95"/>
    </location>
</feature>
<evidence type="ECO:0000313" key="3">
    <source>
        <dbReference type="Proteomes" id="UP000218231"/>
    </source>
</evidence>
<keyword evidence="3" id="KW-1185">Reference proteome</keyword>
<organism evidence="2 3">
    <name type="scientific">Diploscapter pachys</name>
    <dbReference type="NCBI Taxonomy" id="2018661"/>
    <lineage>
        <taxon>Eukaryota</taxon>
        <taxon>Metazoa</taxon>
        <taxon>Ecdysozoa</taxon>
        <taxon>Nematoda</taxon>
        <taxon>Chromadorea</taxon>
        <taxon>Rhabditida</taxon>
        <taxon>Rhabditina</taxon>
        <taxon>Rhabditomorpha</taxon>
        <taxon>Rhabditoidea</taxon>
        <taxon>Rhabditidae</taxon>
        <taxon>Diploscapter</taxon>
    </lineage>
</organism>
<name>A0A2A2JWI2_9BILA</name>
<feature type="compositionally biased region" description="Low complexity" evidence="1">
    <location>
        <begin position="72"/>
        <end position="93"/>
    </location>
</feature>
<feature type="compositionally biased region" description="Basic and acidic residues" evidence="1">
    <location>
        <begin position="109"/>
        <end position="120"/>
    </location>
</feature>
<accession>A0A2A2JWI2</accession>
<sequence>MRGCDYPNQPFAARSKIWCATRPIMRAGATSRCGRMAPPCSCRSRTQAPAFPPRIASACCCPSNAARPRAIAARAGRVSASASSTTSPRSTAAPLRWMLAPTEARSRRCDCPPLERRGEPPARNTLIAAGDGAIRGIRRGIAPTRRP</sequence>
<evidence type="ECO:0000256" key="1">
    <source>
        <dbReference type="SAM" id="MobiDB-lite"/>
    </source>
</evidence>